<evidence type="ECO:0000313" key="3">
    <source>
        <dbReference type="Proteomes" id="UP001152604"/>
    </source>
</evidence>
<keyword evidence="3" id="KW-1185">Reference proteome</keyword>
<dbReference type="EMBL" id="CAKXZS010000012">
    <property type="protein sequence ID" value="CAH2398452.1"/>
    <property type="molecule type" value="Genomic_DNA"/>
</dbReference>
<reference evidence="2" key="1">
    <citation type="submission" date="2022-03" db="EMBL/GenBank/DDBJ databases">
        <authorList>
            <person name="Brunel B."/>
        </authorList>
    </citation>
    <scope>NUCLEOTIDE SEQUENCE</scope>
    <source>
        <strain evidence="2">STM4922sample</strain>
    </source>
</reference>
<dbReference type="Proteomes" id="UP001152604">
    <property type="component" value="Unassembled WGS sequence"/>
</dbReference>
<name>A0ABM9DQU7_9HYPH</name>
<feature type="compositionally biased region" description="Basic and acidic residues" evidence="1">
    <location>
        <begin position="1"/>
        <end position="16"/>
    </location>
</feature>
<comment type="caution">
    <text evidence="2">The sequence shown here is derived from an EMBL/GenBank/DDBJ whole genome shotgun (WGS) entry which is preliminary data.</text>
</comment>
<feature type="region of interest" description="Disordered" evidence="1">
    <location>
        <begin position="1"/>
        <end position="21"/>
    </location>
</feature>
<proteinExistence type="predicted"/>
<accession>A0ABM9DQU7</accession>
<organism evidence="2 3">
    <name type="scientific">Mesorhizobium ventifaucium</name>
    <dbReference type="NCBI Taxonomy" id="666020"/>
    <lineage>
        <taxon>Bacteria</taxon>
        <taxon>Pseudomonadati</taxon>
        <taxon>Pseudomonadota</taxon>
        <taxon>Alphaproteobacteria</taxon>
        <taxon>Hyphomicrobiales</taxon>
        <taxon>Phyllobacteriaceae</taxon>
        <taxon>Mesorhizobium</taxon>
    </lineage>
</organism>
<evidence type="ECO:0000256" key="1">
    <source>
        <dbReference type="SAM" id="MobiDB-lite"/>
    </source>
</evidence>
<sequence>MRRKPSLREFRERDASNRAMEAPECSIDLKAPEKLPGFAHGFAFRIEAPTGSPAFQGNVWRNIQKPLPRLLAVPNARCNAKGTNLERFVISHLPAPSPAGAEHAGLDRRRR</sequence>
<protein>
    <submittedName>
        <fullName evidence="2">Uncharacterized protein</fullName>
    </submittedName>
</protein>
<gene>
    <name evidence="2" type="ORF">MES4922_20112</name>
</gene>
<evidence type="ECO:0000313" key="2">
    <source>
        <dbReference type="EMBL" id="CAH2398452.1"/>
    </source>
</evidence>